<dbReference type="PANTHER" id="PTHR24345:SF91">
    <property type="entry name" value="SERINE_THREONINE-PROTEIN KINASE PLK4"/>
    <property type="match status" value="1"/>
</dbReference>
<dbReference type="EMBL" id="HBIN01020583">
    <property type="protein sequence ID" value="CAE0445734.1"/>
    <property type="molecule type" value="Transcribed_RNA"/>
</dbReference>
<dbReference type="Pfam" id="PF00069">
    <property type="entry name" value="Pkinase"/>
    <property type="match status" value="1"/>
</dbReference>
<proteinExistence type="predicted"/>
<protein>
    <recommendedName>
        <fullName evidence="6">Protein kinase domain-containing protein</fullName>
    </recommendedName>
</protein>
<keyword evidence="1" id="KW-0723">Serine/threonine-protein kinase</keyword>
<reference evidence="7" key="1">
    <citation type="submission" date="2021-01" db="EMBL/GenBank/DDBJ databases">
        <authorList>
            <person name="Corre E."/>
            <person name="Pelletier E."/>
            <person name="Niang G."/>
            <person name="Scheremetjew M."/>
            <person name="Finn R."/>
            <person name="Kale V."/>
            <person name="Holt S."/>
            <person name="Cochrane G."/>
            <person name="Meng A."/>
            <person name="Brown T."/>
            <person name="Cohen L."/>
        </authorList>
    </citation>
    <scope>NUCLEOTIDE SEQUENCE</scope>
    <source>
        <strain evidence="7">GSBS06</strain>
    </source>
</reference>
<keyword evidence="4" id="KW-0418">Kinase</keyword>
<dbReference type="GO" id="GO:0005524">
    <property type="term" value="F:ATP binding"/>
    <property type="evidence" value="ECO:0007669"/>
    <property type="project" value="UniProtKB-KW"/>
</dbReference>
<dbReference type="Gene3D" id="1.10.510.10">
    <property type="entry name" value="Transferase(Phosphotransferase) domain 1"/>
    <property type="match status" value="1"/>
</dbReference>
<sequence length="420" mass="46911">MTVNVRASSEPWLYPPTQMLAENVDGFVGFLRAKLEELSNENGSEKGNAEEIALRLRQLEAWRNHVGTLLQYCVEDMHVGNFIDHIELPMSSASCFEANVAEYNQSVQVAFNNGLNEGFMLAKNLRHIHRKYEEREVWLALKGERQKDGTMKNLGETVVLKRVGKVELSDMKQTNHNIQLLCREFKAQHLLGKLEHPNILPLLCVFENEHSIFSVSPLGGSSDLMEILSAFAVAYRAGFPEPVVRNLMRHAITGLIVAHNVGVAHRDVSLENMVVKDRENMLTTPLTIIDWGHCCGVHLRDGTSGKFASIPHEGPLGKAKYMAPELLSKSRTVYDPFAADVFALGVCVFSLLVGRMPFKVALDDHGQILSKSASELLALLGLSQKLSKDAVDLLNKLLAWRPEDRIPSHVILSHRFFADC</sequence>
<evidence type="ECO:0000256" key="2">
    <source>
        <dbReference type="ARBA" id="ARBA00022679"/>
    </source>
</evidence>
<evidence type="ECO:0000256" key="4">
    <source>
        <dbReference type="ARBA" id="ARBA00022777"/>
    </source>
</evidence>
<dbReference type="SUPFAM" id="SSF56112">
    <property type="entry name" value="Protein kinase-like (PK-like)"/>
    <property type="match status" value="1"/>
</dbReference>
<keyword evidence="3" id="KW-0547">Nucleotide-binding</keyword>
<gene>
    <name evidence="7" type="ORF">ASTO00021_LOCUS15738</name>
</gene>
<name>A0A7S3PNV5_9STRA</name>
<evidence type="ECO:0000256" key="1">
    <source>
        <dbReference type="ARBA" id="ARBA00022527"/>
    </source>
</evidence>
<dbReference type="GO" id="GO:0005634">
    <property type="term" value="C:nucleus"/>
    <property type="evidence" value="ECO:0007669"/>
    <property type="project" value="TreeGrafter"/>
</dbReference>
<evidence type="ECO:0000256" key="5">
    <source>
        <dbReference type="ARBA" id="ARBA00022840"/>
    </source>
</evidence>
<keyword evidence="2" id="KW-0808">Transferase</keyword>
<accession>A0A7S3PNV5</accession>
<evidence type="ECO:0000259" key="6">
    <source>
        <dbReference type="PROSITE" id="PS50011"/>
    </source>
</evidence>
<dbReference type="PANTHER" id="PTHR24345">
    <property type="entry name" value="SERINE/THREONINE-PROTEIN KINASE PLK"/>
    <property type="match status" value="1"/>
</dbReference>
<evidence type="ECO:0000313" key="7">
    <source>
        <dbReference type="EMBL" id="CAE0445734.1"/>
    </source>
</evidence>
<dbReference type="AlphaFoldDB" id="A0A7S3PNV5"/>
<dbReference type="PROSITE" id="PS50011">
    <property type="entry name" value="PROTEIN_KINASE_DOM"/>
    <property type="match status" value="1"/>
</dbReference>
<dbReference type="InterPro" id="IPR000719">
    <property type="entry name" value="Prot_kinase_dom"/>
</dbReference>
<organism evidence="7">
    <name type="scientific">Aplanochytrium stocchinoi</name>
    <dbReference type="NCBI Taxonomy" id="215587"/>
    <lineage>
        <taxon>Eukaryota</taxon>
        <taxon>Sar</taxon>
        <taxon>Stramenopiles</taxon>
        <taxon>Bigyra</taxon>
        <taxon>Labyrinthulomycetes</taxon>
        <taxon>Thraustochytrida</taxon>
        <taxon>Thraustochytriidae</taxon>
        <taxon>Aplanochytrium</taxon>
    </lineage>
</organism>
<evidence type="ECO:0000256" key="3">
    <source>
        <dbReference type="ARBA" id="ARBA00022741"/>
    </source>
</evidence>
<feature type="domain" description="Protein kinase" evidence="6">
    <location>
        <begin position="105"/>
        <end position="417"/>
    </location>
</feature>
<dbReference type="InterPro" id="IPR011009">
    <property type="entry name" value="Kinase-like_dom_sf"/>
</dbReference>
<dbReference type="GO" id="GO:0004674">
    <property type="term" value="F:protein serine/threonine kinase activity"/>
    <property type="evidence" value="ECO:0007669"/>
    <property type="project" value="UniProtKB-KW"/>
</dbReference>
<dbReference type="SMART" id="SM00220">
    <property type="entry name" value="S_TKc"/>
    <property type="match status" value="1"/>
</dbReference>
<keyword evidence="5" id="KW-0067">ATP-binding</keyword>